<dbReference type="EMBL" id="JRKQ01000023">
    <property type="protein sequence ID" value="KGJ22667.1"/>
    <property type="molecule type" value="Genomic_DNA"/>
</dbReference>
<dbReference type="InterPro" id="IPR053967">
    <property type="entry name" value="LlgE_F_G-like_D1"/>
</dbReference>
<dbReference type="RefSeq" id="WP_036708425.1">
    <property type="nucleotide sequence ID" value="NZ_JRKQ01000023.1"/>
</dbReference>
<keyword evidence="8" id="KW-0966">Cell projection</keyword>
<reference evidence="8 9" key="2">
    <citation type="submission" date="2014-10" db="EMBL/GenBank/DDBJ databases">
        <title>Paracoccus sanguinis sp. nov., isolated from clinical specimens of New York State patients.</title>
        <authorList>
            <person name="Mingle L.A."/>
            <person name="Cole J.A."/>
            <person name="Lapierre P."/>
            <person name="Musser K.A."/>
        </authorList>
    </citation>
    <scope>NUCLEOTIDE SEQUENCE [LARGE SCALE GENOMIC DNA]</scope>
    <source>
        <strain evidence="8 9">5503</strain>
    </source>
</reference>
<comment type="caution">
    <text evidence="8">The sequence shown here is derived from an EMBL/GenBank/DDBJ whole genome shotgun (WGS) entry which is preliminary data.</text>
</comment>
<protein>
    <recommendedName>
        <fullName evidence="4">Flagellar basal-body rod protein FlgF</fullName>
    </recommendedName>
</protein>
<dbReference type="InterPro" id="IPR012836">
    <property type="entry name" value="FlgF"/>
</dbReference>
<dbReference type="InterPro" id="IPR020013">
    <property type="entry name" value="Flagellar_FlgE/F/G"/>
</dbReference>
<organism evidence="8 9">
    <name type="scientific">Paracoccus sanguinis</name>
    <dbReference type="NCBI Taxonomy" id="1545044"/>
    <lineage>
        <taxon>Bacteria</taxon>
        <taxon>Pseudomonadati</taxon>
        <taxon>Pseudomonadota</taxon>
        <taxon>Alphaproteobacteria</taxon>
        <taxon>Rhodobacterales</taxon>
        <taxon>Paracoccaceae</taxon>
        <taxon>Paracoccus</taxon>
    </lineage>
</organism>
<dbReference type="PANTHER" id="PTHR30435">
    <property type="entry name" value="FLAGELLAR PROTEIN"/>
    <property type="match status" value="1"/>
</dbReference>
<feature type="domain" description="Flagellar basal body rod protein N-terminal" evidence="5">
    <location>
        <begin position="5"/>
        <end position="35"/>
    </location>
</feature>
<accession>A0A099GJF2</accession>
<keyword evidence="8" id="KW-0969">Cilium</keyword>
<comment type="subunit">
    <text evidence="4">The basal body constitutes a major portion of the flagellar organelle and consists of five rings (E,L,P,S, and M) mounted on a central rod. The rod consists of about 26 subunits of FlgG in the distal portion, and FlgB, FlgC and FlgF are thought to build up the proximal portion of the rod with about 6 subunits each.</text>
</comment>
<name>A0A099GJF2_9RHOB</name>
<dbReference type="Pfam" id="PF06429">
    <property type="entry name" value="Flg_bbr_C"/>
    <property type="match status" value="1"/>
</dbReference>
<feature type="domain" description="Flagellar basal-body/hook protein C-terminal" evidence="6">
    <location>
        <begin position="192"/>
        <end position="235"/>
    </location>
</feature>
<evidence type="ECO:0000313" key="8">
    <source>
        <dbReference type="EMBL" id="KGJ22667.1"/>
    </source>
</evidence>
<comment type="subcellular location">
    <subcellularLocation>
        <location evidence="1 4">Bacterial flagellum basal body</location>
    </subcellularLocation>
</comment>
<dbReference type="Pfam" id="PF00460">
    <property type="entry name" value="Flg_bb_rod"/>
    <property type="match status" value="1"/>
</dbReference>
<keyword evidence="8" id="KW-0282">Flagellum</keyword>
<dbReference type="InterPro" id="IPR001444">
    <property type="entry name" value="Flag_bb_rod_N"/>
</dbReference>
<dbReference type="PANTHER" id="PTHR30435:SF19">
    <property type="entry name" value="FLAGELLAR BASAL-BODY ROD PROTEIN FLGG"/>
    <property type="match status" value="1"/>
</dbReference>
<dbReference type="AlphaFoldDB" id="A0A099GJF2"/>
<evidence type="ECO:0000259" key="6">
    <source>
        <dbReference type="Pfam" id="PF06429"/>
    </source>
</evidence>
<dbReference type="InterPro" id="IPR019776">
    <property type="entry name" value="Flagellar_basal_body_rod_CS"/>
</dbReference>
<dbReference type="NCBIfam" id="NF009332">
    <property type="entry name" value="PRK12690.1"/>
    <property type="match status" value="1"/>
</dbReference>
<comment type="similarity">
    <text evidence="2 4">Belongs to the flagella basal body rod proteins family.</text>
</comment>
<dbReference type="Proteomes" id="UP000029858">
    <property type="component" value="Unassembled WGS sequence"/>
</dbReference>
<reference evidence="8 9" key="1">
    <citation type="submission" date="2014-09" db="EMBL/GenBank/DDBJ databases">
        <authorList>
            <person name="McGinnis J.M."/>
            <person name="Wolfgang W.J."/>
        </authorList>
    </citation>
    <scope>NUCLEOTIDE SEQUENCE [LARGE SCALE GENOMIC DNA]</scope>
    <source>
        <strain evidence="8 9">5503</strain>
    </source>
</reference>
<keyword evidence="3 4" id="KW-0975">Bacterial flagellum</keyword>
<dbReference type="PROSITE" id="PS00588">
    <property type="entry name" value="FLAGELLA_BB_ROD"/>
    <property type="match status" value="1"/>
</dbReference>
<sequence>MDNAIYAALTRQSGLMREMRTVANNMANSSTTGFRREGVVFSEYMSPLATRGAGRETLSMANARGREVDLTPGSLTMTGGSLDLALEQGGFFMVETPQGNRLTRAGAFLLSPEGEITNADGYRVLDEGGAPIAVPPGTRSLGVGPDGTLSADGQPVGRIGVFDQPDRAKLTHEGGTLFSAEGAEPMPDAVVRQGFLEDSNVNPVLEIARMIEVQRAYELGQSFLEGEDQRIRAAIAATTR</sequence>
<evidence type="ECO:0000256" key="3">
    <source>
        <dbReference type="ARBA" id="ARBA00023143"/>
    </source>
</evidence>
<dbReference type="InterPro" id="IPR037925">
    <property type="entry name" value="FlgE/F/G-like"/>
</dbReference>
<evidence type="ECO:0000256" key="4">
    <source>
        <dbReference type="RuleBase" id="RU362116"/>
    </source>
</evidence>
<proteinExistence type="inferred from homology"/>
<dbReference type="NCBIfam" id="TIGR03506">
    <property type="entry name" value="FlgEFG_subfam"/>
    <property type="match status" value="1"/>
</dbReference>
<dbReference type="NCBIfam" id="TIGR02490">
    <property type="entry name" value="flgF"/>
    <property type="match status" value="1"/>
</dbReference>
<evidence type="ECO:0000259" key="7">
    <source>
        <dbReference type="Pfam" id="PF22692"/>
    </source>
</evidence>
<feature type="domain" description="Flagellar hook protein FlgE/F/G-like D1" evidence="7">
    <location>
        <begin position="89"/>
        <end position="151"/>
    </location>
</feature>
<dbReference type="GO" id="GO:0071978">
    <property type="term" value="P:bacterial-type flagellum-dependent swarming motility"/>
    <property type="evidence" value="ECO:0007669"/>
    <property type="project" value="TreeGrafter"/>
</dbReference>
<evidence type="ECO:0000259" key="5">
    <source>
        <dbReference type="Pfam" id="PF00460"/>
    </source>
</evidence>
<dbReference type="SUPFAM" id="SSF117143">
    <property type="entry name" value="Flagellar hook protein flgE"/>
    <property type="match status" value="1"/>
</dbReference>
<evidence type="ECO:0000256" key="1">
    <source>
        <dbReference type="ARBA" id="ARBA00004117"/>
    </source>
</evidence>
<dbReference type="InterPro" id="IPR010930">
    <property type="entry name" value="Flg_bb/hook_C_dom"/>
</dbReference>
<dbReference type="GO" id="GO:0030694">
    <property type="term" value="C:bacterial-type flagellum basal body, rod"/>
    <property type="evidence" value="ECO:0007669"/>
    <property type="project" value="UniProtKB-UniRule"/>
</dbReference>
<dbReference type="Pfam" id="PF22692">
    <property type="entry name" value="LlgE_F_G_D1"/>
    <property type="match status" value="1"/>
</dbReference>
<gene>
    <name evidence="8" type="primary">flgF</name>
    <name evidence="8" type="ORF">IX56_06610</name>
</gene>
<evidence type="ECO:0000313" key="9">
    <source>
        <dbReference type="Proteomes" id="UP000029858"/>
    </source>
</evidence>
<evidence type="ECO:0000256" key="2">
    <source>
        <dbReference type="ARBA" id="ARBA00009677"/>
    </source>
</evidence>